<dbReference type="EMBL" id="CYPS01000020">
    <property type="protein sequence ID" value="CUH42340.1"/>
    <property type="molecule type" value="Genomic_DNA"/>
</dbReference>
<gene>
    <name evidence="1" type="ORF">RUM4293_01228</name>
</gene>
<dbReference type="AlphaFoldDB" id="A0A0N7LNG3"/>
<reference evidence="2" key="1">
    <citation type="submission" date="2015-09" db="EMBL/GenBank/DDBJ databases">
        <authorList>
            <person name="Rodrigo-Torres L."/>
            <person name="Arahal D.R."/>
        </authorList>
    </citation>
    <scope>NUCLEOTIDE SEQUENCE [LARGE SCALE GENOMIC DNA]</scope>
    <source>
        <strain evidence="2">CECT 4293</strain>
    </source>
</reference>
<accession>A0A0N7LNG3</accession>
<dbReference type="Proteomes" id="UP000050786">
    <property type="component" value="Unassembled WGS sequence"/>
</dbReference>
<name>A0A0N7LNG3_9RHOB</name>
<evidence type="ECO:0000313" key="1">
    <source>
        <dbReference type="EMBL" id="CUH42340.1"/>
    </source>
</evidence>
<organism evidence="1 2">
    <name type="scientific">Ruegeria atlantica</name>
    <dbReference type="NCBI Taxonomy" id="81569"/>
    <lineage>
        <taxon>Bacteria</taxon>
        <taxon>Pseudomonadati</taxon>
        <taxon>Pseudomonadota</taxon>
        <taxon>Alphaproteobacteria</taxon>
        <taxon>Rhodobacterales</taxon>
        <taxon>Roseobacteraceae</taxon>
        <taxon>Ruegeria</taxon>
    </lineage>
</organism>
<proteinExistence type="predicted"/>
<keyword evidence="2" id="KW-1185">Reference proteome</keyword>
<evidence type="ECO:0000313" key="2">
    <source>
        <dbReference type="Proteomes" id="UP000050786"/>
    </source>
</evidence>
<protein>
    <submittedName>
        <fullName evidence="1">Uncharacterized protein</fullName>
    </submittedName>
</protein>
<sequence length="65" mass="7291">MIVLGKHLGRPINRVFGRLSVTEASLIVWSFLTRSELGASVQKLILKWEIGYDFIACLGDAHHLL</sequence>